<dbReference type="InterPro" id="IPR036269">
    <property type="entry name" value="Rho_N_sf"/>
</dbReference>
<evidence type="ECO:0000256" key="12">
    <source>
        <dbReference type="ARBA" id="ARBA00023163"/>
    </source>
</evidence>
<dbReference type="HAMAP" id="MF_00487">
    <property type="entry name" value="Malate_dehydrog_3"/>
    <property type="match status" value="1"/>
</dbReference>
<dbReference type="FunFam" id="3.40.50.720:FF:000018">
    <property type="entry name" value="Malate dehydrogenase"/>
    <property type="match status" value="1"/>
</dbReference>
<dbReference type="InterPro" id="IPR001557">
    <property type="entry name" value="L-lactate/malate_DH"/>
</dbReference>
<dbReference type="PANTHER" id="PTHR46425">
    <property type="entry name" value="TRANSCRIPTION TERMINATION FACTOR RHO"/>
    <property type="match status" value="1"/>
</dbReference>
<dbReference type="InterPro" id="IPR003593">
    <property type="entry name" value="AAA+_ATPase"/>
</dbReference>
<dbReference type="PROSITE" id="PS51856">
    <property type="entry name" value="RHO_RNA_BD"/>
    <property type="match status" value="1"/>
</dbReference>
<evidence type="ECO:0000256" key="5">
    <source>
        <dbReference type="ARBA" id="ARBA00022801"/>
    </source>
</evidence>
<keyword evidence="5" id="KW-0378">Hydrolase</keyword>
<dbReference type="GO" id="GO:0016787">
    <property type="term" value="F:hydrolase activity"/>
    <property type="evidence" value="ECO:0007669"/>
    <property type="project" value="UniProtKB-KW"/>
</dbReference>
<dbReference type="SUPFAM" id="SSF56327">
    <property type="entry name" value="LDH C-terminal domain-like"/>
    <property type="match status" value="1"/>
</dbReference>
<keyword evidence="8" id="KW-0694">RNA-binding</keyword>
<dbReference type="Proteomes" id="UP001151699">
    <property type="component" value="Chromosome A"/>
</dbReference>
<dbReference type="SUPFAM" id="SSF51735">
    <property type="entry name" value="NAD(P)-binding Rossmann-fold domains"/>
    <property type="match status" value="1"/>
</dbReference>
<reference evidence="15" key="1">
    <citation type="submission" date="2022-07" db="EMBL/GenBank/DDBJ databases">
        <authorList>
            <person name="Trinca V."/>
            <person name="Uliana J.V.C."/>
            <person name="Torres T.T."/>
            <person name="Ward R.J."/>
            <person name="Monesi N."/>
        </authorList>
    </citation>
    <scope>NUCLEOTIDE SEQUENCE</scope>
    <source>
        <strain evidence="15">HSMRA1968</strain>
        <tissue evidence="15">Whole embryos</tissue>
    </source>
</reference>
<evidence type="ECO:0000256" key="13">
    <source>
        <dbReference type="ARBA" id="ARBA00049258"/>
    </source>
</evidence>
<dbReference type="Pfam" id="PF00056">
    <property type="entry name" value="Ldh_1_N"/>
    <property type="match status" value="1"/>
</dbReference>
<dbReference type="InterPro" id="IPR015955">
    <property type="entry name" value="Lactate_DH/Glyco_Ohase_4_C"/>
</dbReference>
<dbReference type="CDD" id="cd04459">
    <property type="entry name" value="Rho_CSD"/>
    <property type="match status" value="1"/>
</dbReference>
<evidence type="ECO:0000256" key="1">
    <source>
        <dbReference type="ARBA" id="ARBA00008936"/>
    </source>
</evidence>
<evidence type="ECO:0000256" key="2">
    <source>
        <dbReference type="ARBA" id="ARBA00016495"/>
    </source>
</evidence>
<dbReference type="InterPro" id="IPR041703">
    <property type="entry name" value="Rho_factor_ATP-bd"/>
</dbReference>
<keyword evidence="10" id="KW-0805">Transcription regulation</keyword>
<dbReference type="InterPro" id="IPR011113">
    <property type="entry name" value="Rho_RNA-bd"/>
</dbReference>
<evidence type="ECO:0000256" key="11">
    <source>
        <dbReference type="ARBA" id="ARBA00023027"/>
    </source>
</evidence>
<dbReference type="NCBIfam" id="NF004863">
    <property type="entry name" value="PRK06223.1"/>
    <property type="match status" value="1"/>
</dbReference>
<evidence type="ECO:0000256" key="10">
    <source>
        <dbReference type="ARBA" id="ARBA00023015"/>
    </source>
</evidence>
<name>A0A9Q0N908_9DIPT</name>
<comment type="caution">
    <text evidence="15">The sequence shown here is derived from an EMBL/GenBank/DDBJ whole genome shotgun (WGS) entry which is preliminary data.</text>
</comment>
<evidence type="ECO:0000256" key="6">
    <source>
        <dbReference type="ARBA" id="ARBA00022806"/>
    </source>
</evidence>
<dbReference type="OrthoDB" id="5405561at2759"/>
<dbReference type="GO" id="GO:0004386">
    <property type="term" value="F:helicase activity"/>
    <property type="evidence" value="ECO:0007669"/>
    <property type="project" value="UniProtKB-KW"/>
</dbReference>
<dbReference type="PRINTS" id="PR00086">
    <property type="entry name" value="LLDHDRGNASE"/>
</dbReference>
<dbReference type="Pfam" id="PF00006">
    <property type="entry name" value="ATP-synt_ab"/>
    <property type="match status" value="1"/>
</dbReference>
<feature type="domain" description="Rho RNA-BD" evidence="14">
    <location>
        <begin position="81"/>
        <end position="156"/>
    </location>
</feature>
<dbReference type="InterPro" id="IPR012340">
    <property type="entry name" value="NA-bd_OB-fold"/>
</dbReference>
<evidence type="ECO:0000256" key="7">
    <source>
        <dbReference type="ARBA" id="ARBA00022840"/>
    </source>
</evidence>
<dbReference type="GO" id="GO:0019752">
    <property type="term" value="P:carboxylic acid metabolic process"/>
    <property type="evidence" value="ECO:0007669"/>
    <property type="project" value="InterPro"/>
</dbReference>
<keyword evidence="11" id="KW-0520">NAD</keyword>
<keyword evidence="12" id="KW-0804">Transcription</keyword>
<dbReference type="HAMAP" id="MF_01884">
    <property type="entry name" value="Rho"/>
    <property type="match status" value="1"/>
</dbReference>
<dbReference type="GO" id="GO:0006353">
    <property type="term" value="P:DNA-templated transcription termination"/>
    <property type="evidence" value="ECO:0007669"/>
    <property type="project" value="UniProtKB-KW"/>
</dbReference>
<dbReference type="InterPro" id="IPR004665">
    <property type="entry name" value="Term_rho"/>
</dbReference>
<keyword evidence="16" id="KW-1185">Reference proteome</keyword>
<evidence type="ECO:0000313" key="16">
    <source>
        <dbReference type="Proteomes" id="UP001151699"/>
    </source>
</evidence>
<dbReference type="NCBIfam" id="TIGR00767">
    <property type="entry name" value="rho"/>
    <property type="match status" value="1"/>
</dbReference>
<keyword evidence="9" id="KW-0560">Oxidoreductase</keyword>
<dbReference type="SUPFAM" id="SSF68912">
    <property type="entry name" value="Rho N-terminal domain-like"/>
    <property type="match status" value="1"/>
</dbReference>
<dbReference type="InterPro" id="IPR011129">
    <property type="entry name" value="CSD"/>
</dbReference>
<evidence type="ECO:0000256" key="3">
    <source>
        <dbReference type="ARBA" id="ARBA00022472"/>
    </source>
</evidence>
<dbReference type="Pfam" id="PF07497">
    <property type="entry name" value="Rho_RNA_bind"/>
    <property type="match status" value="1"/>
</dbReference>
<dbReference type="InterPro" id="IPR000194">
    <property type="entry name" value="ATPase_F1/V1/A1_a/bsu_nucl-bd"/>
</dbReference>
<dbReference type="Gene3D" id="2.40.50.140">
    <property type="entry name" value="Nucleic acid-binding proteins"/>
    <property type="match status" value="1"/>
</dbReference>
<dbReference type="InterPro" id="IPR022383">
    <property type="entry name" value="Lactate/malate_DH_C"/>
</dbReference>
<dbReference type="SMART" id="SM00382">
    <property type="entry name" value="AAA"/>
    <property type="match status" value="1"/>
</dbReference>
<dbReference type="NCBIfam" id="NF006886">
    <property type="entry name" value="PRK09376.1"/>
    <property type="match status" value="1"/>
</dbReference>
<dbReference type="SUPFAM" id="SSF50249">
    <property type="entry name" value="Nucleic acid-binding proteins"/>
    <property type="match status" value="1"/>
</dbReference>
<gene>
    <name evidence="15" type="primary">rho_0</name>
    <name evidence="15" type="ORF">Bhyg_00079</name>
</gene>
<evidence type="ECO:0000256" key="4">
    <source>
        <dbReference type="ARBA" id="ARBA00022741"/>
    </source>
</evidence>
<dbReference type="Gene3D" id="1.10.720.10">
    <property type="match status" value="1"/>
</dbReference>
<comment type="similarity">
    <text evidence="1">Belongs to the ATPase alpha/beta chains family.</text>
</comment>
<dbReference type="InterPro" id="IPR011275">
    <property type="entry name" value="Malate_DH_type3"/>
</dbReference>
<dbReference type="FunFam" id="3.40.50.300:FF:000072">
    <property type="entry name" value="Transcription termination factor Rho"/>
    <property type="match status" value="1"/>
</dbReference>
<dbReference type="Gene3D" id="3.40.50.300">
    <property type="entry name" value="P-loop containing nucleotide triphosphate hydrolases"/>
    <property type="match status" value="1"/>
</dbReference>
<dbReference type="AlphaFoldDB" id="A0A9Q0N908"/>
<dbReference type="InterPro" id="IPR001236">
    <property type="entry name" value="Lactate/malate_DH_N"/>
</dbReference>
<organism evidence="15 16">
    <name type="scientific">Pseudolycoriella hygida</name>
    <dbReference type="NCBI Taxonomy" id="35572"/>
    <lineage>
        <taxon>Eukaryota</taxon>
        <taxon>Metazoa</taxon>
        <taxon>Ecdysozoa</taxon>
        <taxon>Arthropoda</taxon>
        <taxon>Hexapoda</taxon>
        <taxon>Insecta</taxon>
        <taxon>Pterygota</taxon>
        <taxon>Neoptera</taxon>
        <taxon>Endopterygota</taxon>
        <taxon>Diptera</taxon>
        <taxon>Nematocera</taxon>
        <taxon>Sciaroidea</taxon>
        <taxon>Sciaridae</taxon>
        <taxon>Pseudolycoriella</taxon>
    </lineage>
</organism>
<evidence type="ECO:0000256" key="9">
    <source>
        <dbReference type="ARBA" id="ARBA00023002"/>
    </source>
</evidence>
<dbReference type="SMART" id="SM00959">
    <property type="entry name" value="Rho_N"/>
    <property type="match status" value="1"/>
</dbReference>
<keyword evidence="3" id="KW-0806">Transcription termination</keyword>
<dbReference type="InterPro" id="IPR027417">
    <property type="entry name" value="P-loop_NTPase"/>
</dbReference>
<dbReference type="NCBIfam" id="TIGR01763">
    <property type="entry name" value="MalateDH_bact"/>
    <property type="match status" value="1"/>
</dbReference>
<dbReference type="SMART" id="SM00357">
    <property type="entry name" value="CSP"/>
    <property type="match status" value="1"/>
</dbReference>
<dbReference type="Gene3D" id="3.90.110.10">
    <property type="entry name" value="Lactate dehydrogenase/glycoside hydrolase, family 4, C-terminal"/>
    <property type="match status" value="1"/>
</dbReference>
<dbReference type="PANTHER" id="PTHR46425:SF1">
    <property type="entry name" value="TRANSCRIPTION TERMINATION FACTOR RHO"/>
    <property type="match status" value="1"/>
</dbReference>
<comment type="catalytic activity">
    <reaction evidence="13">
        <text>(S)-lactate + NAD(+) = pyruvate + NADH + H(+)</text>
        <dbReference type="Rhea" id="RHEA:23444"/>
        <dbReference type="ChEBI" id="CHEBI:15361"/>
        <dbReference type="ChEBI" id="CHEBI:15378"/>
        <dbReference type="ChEBI" id="CHEBI:16651"/>
        <dbReference type="ChEBI" id="CHEBI:57540"/>
        <dbReference type="ChEBI" id="CHEBI:57945"/>
        <dbReference type="EC" id="1.1.1.27"/>
    </reaction>
</comment>
<dbReference type="EMBL" id="WJQU01000001">
    <property type="protein sequence ID" value="KAJ6644884.1"/>
    <property type="molecule type" value="Genomic_DNA"/>
</dbReference>
<evidence type="ECO:0000313" key="15">
    <source>
        <dbReference type="EMBL" id="KAJ6644884.1"/>
    </source>
</evidence>
<dbReference type="FunFam" id="3.90.110.10:FF:000004">
    <property type="entry name" value="Malate dehydrogenase"/>
    <property type="match status" value="1"/>
</dbReference>
<dbReference type="CDD" id="cd01128">
    <property type="entry name" value="rho_factor_C"/>
    <property type="match status" value="1"/>
</dbReference>
<dbReference type="Pfam" id="PF02866">
    <property type="entry name" value="Ldh_1_C"/>
    <property type="match status" value="1"/>
</dbReference>
<dbReference type="InterPro" id="IPR011112">
    <property type="entry name" value="Rho-like_N"/>
</dbReference>
<dbReference type="InterPro" id="IPR036291">
    <property type="entry name" value="NAD(P)-bd_dom_sf"/>
</dbReference>
<dbReference type="GO" id="GO:0003723">
    <property type="term" value="F:RNA binding"/>
    <property type="evidence" value="ECO:0007669"/>
    <property type="project" value="UniProtKB-KW"/>
</dbReference>
<protein>
    <recommendedName>
        <fullName evidence="2">L-lactate dehydrogenase</fullName>
    </recommendedName>
</protein>
<evidence type="ECO:0000259" key="14">
    <source>
        <dbReference type="PROSITE" id="PS51856"/>
    </source>
</evidence>
<dbReference type="Gene3D" id="3.40.50.720">
    <property type="entry name" value="NAD(P)-binding Rossmann-like Domain"/>
    <property type="match status" value="1"/>
</dbReference>
<sequence>MTQNIVTDNKELLDKYQDNGIKHNNFAKNDAITVNLKQLKRKLPEELQLQAESLNIENVSSLLKQELVFAILKKSVEQGGLILGEGVLEILPDGFGFLRSPEVNYLAGPDDIYISPSQIRRFGLRTGDTVQGQIRAPKPGERYFALLKVNKVNFEEPFKAYHRVHFDNLTPLYPEEKLCLEIENNSKDLSTRIIELVAPMGKGQRALIVAPPRTGKTVLLQNIAHAITTNNPEVFLIVLLIDERPEEVTDMQRSVQGEVVSSTFDEPASRHIQLAEMVIEKAKRLVEHKRDVVILVDAITRLARAYNTVIPSSGKVLTGGVDANALQRPKRFFGAARNIENGGSLTIIGTALVDTGSRMDEVIFEEFKGTGNSEIVLDRKIADKRIYPAIDITKSGTRKEELLVNEAILPKMWVLRRIINPMGTIDAVEFLLDKLKNTKTNTEFFDSMNSNRINSNKTNGGVLAHLISLKELGDVVMFDVAEGLPQGKTLDISQAGAISGSDAQLIGTNDYQTIEDSDVIIVTAGLPRKAGMSRDDLINVNSNIIKTVAANIKKYAPEAFVIVITNPLDVMVYVMLKESGLPHNMVVGMAGVLDSSRFNLFLANEFDVSVENVSSFVLGGHGDLMVPLIRYSTINGIPVLDLVALGWSTKERIEAIIERTRNGGGEIVSLLKTGSAYFAPATSAIEMLESYLKDKRKILGCAAYLQGEYGVKDCYVGVPVIIGKNGVEKIVEITLNDEEKILFNQSVLGVKKLIELI</sequence>
<keyword evidence="6" id="KW-0347">Helicase</keyword>
<dbReference type="Pfam" id="PF07498">
    <property type="entry name" value="Rho_N"/>
    <property type="match status" value="1"/>
</dbReference>
<dbReference type="CDD" id="cd01339">
    <property type="entry name" value="LDH-like_MDH"/>
    <property type="match status" value="1"/>
</dbReference>
<dbReference type="GO" id="GO:0004459">
    <property type="term" value="F:L-lactate dehydrogenase (NAD+) activity"/>
    <property type="evidence" value="ECO:0007669"/>
    <property type="project" value="UniProtKB-EC"/>
</dbReference>
<dbReference type="SUPFAM" id="SSF52540">
    <property type="entry name" value="P-loop containing nucleoside triphosphate hydrolases"/>
    <property type="match status" value="1"/>
</dbReference>
<proteinExistence type="inferred from homology"/>
<evidence type="ECO:0000256" key="8">
    <source>
        <dbReference type="ARBA" id="ARBA00022884"/>
    </source>
</evidence>
<dbReference type="GO" id="GO:0005524">
    <property type="term" value="F:ATP binding"/>
    <property type="evidence" value="ECO:0007669"/>
    <property type="project" value="UniProtKB-KW"/>
</dbReference>
<dbReference type="GO" id="GO:0008186">
    <property type="term" value="F:ATP-dependent activity, acting on RNA"/>
    <property type="evidence" value="ECO:0007669"/>
    <property type="project" value="InterPro"/>
</dbReference>
<keyword evidence="4" id="KW-0547">Nucleotide-binding</keyword>
<accession>A0A9Q0N908</accession>
<keyword evidence="7" id="KW-0067">ATP-binding</keyword>